<gene>
    <name evidence="2" type="ORF">NDES1114_LOCUS8728</name>
</gene>
<evidence type="ECO:0000313" key="2">
    <source>
        <dbReference type="EMBL" id="CAD9103871.1"/>
    </source>
</evidence>
<evidence type="ECO:0008006" key="3">
    <source>
        <dbReference type="Google" id="ProtNLM"/>
    </source>
</evidence>
<organism evidence="2">
    <name type="scientific">Neobodo designis</name>
    <name type="common">Flagellated protozoan</name>
    <name type="synonym">Bodo designis</name>
    <dbReference type="NCBI Taxonomy" id="312471"/>
    <lineage>
        <taxon>Eukaryota</taxon>
        <taxon>Discoba</taxon>
        <taxon>Euglenozoa</taxon>
        <taxon>Kinetoplastea</taxon>
        <taxon>Metakinetoplastina</taxon>
        <taxon>Neobodonida</taxon>
        <taxon>Neobodo</taxon>
    </lineage>
</organism>
<dbReference type="InterPro" id="IPR036249">
    <property type="entry name" value="Thioredoxin-like_sf"/>
</dbReference>
<protein>
    <recommendedName>
        <fullName evidence="3">Thioredoxin-like fold domain-containing protein</fullName>
    </recommendedName>
</protein>
<dbReference type="AlphaFoldDB" id="A0A7S1LIV9"/>
<dbReference type="SUPFAM" id="SSF52833">
    <property type="entry name" value="Thioredoxin-like"/>
    <property type="match status" value="1"/>
</dbReference>
<evidence type="ECO:0000256" key="1">
    <source>
        <dbReference type="SAM" id="MobiDB-lite"/>
    </source>
</evidence>
<proteinExistence type="predicted"/>
<reference evidence="2" key="1">
    <citation type="submission" date="2021-01" db="EMBL/GenBank/DDBJ databases">
        <authorList>
            <person name="Corre E."/>
            <person name="Pelletier E."/>
            <person name="Niang G."/>
            <person name="Scheremetjew M."/>
            <person name="Finn R."/>
            <person name="Kale V."/>
            <person name="Holt S."/>
            <person name="Cochrane G."/>
            <person name="Meng A."/>
            <person name="Brown T."/>
            <person name="Cohen L."/>
        </authorList>
    </citation>
    <scope>NUCLEOTIDE SEQUENCE</scope>
    <source>
        <strain evidence="2">CCAP 1951/1</strain>
    </source>
</reference>
<sequence>MLTRSRRLYRSSPRNTHTGWNAPSLRTTQSGYAPARALTNDPQNLRREDETSFEHMTRVIRDNTFEARDADDRIFGGDNKTSKAKALNEVRNLDQRIAMFAHPEQMRNSARLAKFYHSPDGKMFTNEQLSGKLLAWLMFSETQRCETFLPQLAKFADRYKEDLVVVGISFCDGEHMETTRHYGFSHLTHRNGASFVKRDIGYFPTAVNPLPKLMVAWGDTGEIIDFAGVTSVLTRPDTCFDEWVEGRPGSFWWDLPWAWAKLWE</sequence>
<name>A0A7S1LIV9_NEODS</name>
<feature type="region of interest" description="Disordered" evidence="1">
    <location>
        <begin position="1"/>
        <end position="31"/>
    </location>
</feature>
<dbReference type="EMBL" id="HBGF01013225">
    <property type="protein sequence ID" value="CAD9103871.1"/>
    <property type="molecule type" value="Transcribed_RNA"/>
</dbReference>
<accession>A0A7S1LIV9</accession>
<dbReference type="Gene3D" id="3.40.30.10">
    <property type="entry name" value="Glutaredoxin"/>
    <property type="match status" value="1"/>
</dbReference>
<feature type="compositionally biased region" description="Polar residues" evidence="1">
    <location>
        <begin position="12"/>
        <end position="31"/>
    </location>
</feature>